<evidence type="ECO:0000313" key="1">
    <source>
        <dbReference type="EMBL" id="CCK76792.1"/>
    </source>
</evidence>
<evidence type="ECO:0008006" key="3">
    <source>
        <dbReference type="Google" id="ProtNLM"/>
    </source>
</evidence>
<dbReference type="PROSITE" id="PS51257">
    <property type="entry name" value="PROKAR_LIPOPROTEIN"/>
    <property type="match status" value="1"/>
</dbReference>
<organism evidence="1 2">
    <name type="scientific">Oleispira antarctica RB-8</name>
    <dbReference type="NCBI Taxonomy" id="698738"/>
    <lineage>
        <taxon>Bacteria</taxon>
        <taxon>Pseudomonadati</taxon>
        <taxon>Pseudomonadota</taxon>
        <taxon>Gammaproteobacteria</taxon>
        <taxon>Oceanospirillales</taxon>
        <taxon>Oceanospirillaceae</taxon>
        <taxon>Oleispira</taxon>
    </lineage>
</organism>
<sequence length="266" mass="30868">MNNTIKLLLIFITTQTLFGCSATRYISSIFHEEVVYIYTSTSYPDQLKDSKSKKLRQRTLILGPYMPNISGGGGAFGGRNHAYVGPMEGKEIVALWRMPTKQKILHYYVRSEPDKGIIRASREGHYSYNVGVAFGPMRVFKEGLTENQFKNSQIAGYTAYGNPLYYRWGDWDKLYYVTGIFTGRELQKIPRKFHEIQGIAITAEQYDKLYERCHGGWKTVRCFMDESFPNLTPEQLAYIQSRKHPDDDYRLSGQHPIPERRINRYN</sequence>
<dbReference type="OrthoDB" id="6123495at2"/>
<dbReference type="HOGENOM" id="CLU_1045228_0_0_6"/>
<reference evidence="1 2" key="1">
    <citation type="journal article" date="2013" name="Nat. Commun.">
        <title>Genome sequence and functional genomic analysis of the oil-degrading bacterium Oleispira antarctica.</title>
        <authorList>
            <person name="Kube M."/>
            <person name="Chernikova T.N."/>
            <person name="Al-Ramahi Y."/>
            <person name="Beloqui A."/>
            <person name="Lopez-Cortez N."/>
            <person name="Guazzaroni M.E."/>
            <person name="Heipieper H.J."/>
            <person name="Klages S."/>
            <person name="Kotsyurbenko O.R."/>
            <person name="Langer I."/>
            <person name="Nechitaylo T.Y."/>
            <person name="Lunsdorf H."/>
            <person name="Fernandez M."/>
            <person name="Juarez S."/>
            <person name="Ciordia S."/>
            <person name="Singer A."/>
            <person name="Kagan O."/>
            <person name="Egorova O."/>
            <person name="Petit P.A."/>
            <person name="Stogios P."/>
            <person name="Kim Y."/>
            <person name="Tchigvintsev A."/>
            <person name="Flick R."/>
            <person name="Denaro R."/>
            <person name="Genovese M."/>
            <person name="Albar J.P."/>
            <person name="Reva O.N."/>
            <person name="Martinez-Gomariz M."/>
            <person name="Tran H."/>
            <person name="Ferrer M."/>
            <person name="Savchenko A."/>
            <person name="Yakunin A.F."/>
            <person name="Yakimov M.M."/>
            <person name="Golyshina O.V."/>
            <person name="Reinhardt R."/>
            <person name="Golyshin P.N."/>
        </authorList>
    </citation>
    <scope>NUCLEOTIDE SEQUENCE [LARGE SCALE GENOMIC DNA]</scope>
</reference>
<protein>
    <recommendedName>
        <fullName evidence="3">Lipoprotein</fullName>
    </recommendedName>
</protein>
<dbReference type="KEGG" id="oai:OLEAN_C26160"/>
<dbReference type="AlphaFoldDB" id="R4YP28"/>
<gene>
    <name evidence="1" type="ORF">OLEAN_C26160</name>
</gene>
<proteinExistence type="predicted"/>
<evidence type="ECO:0000313" key="2">
    <source>
        <dbReference type="Proteomes" id="UP000032749"/>
    </source>
</evidence>
<dbReference type="Proteomes" id="UP000032749">
    <property type="component" value="Chromosome"/>
</dbReference>
<accession>R4YP28</accession>
<dbReference type="STRING" id="698738.OLEAN_C26160"/>
<dbReference type="EMBL" id="FO203512">
    <property type="protein sequence ID" value="CCK76792.1"/>
    <property type="molecule type" value="Genomic_DNA"/>
</dbReference>
<keyword evidence="2" id="KW-1185">Reference proteome</keyword>
<name>R4YP28_OLEAN</name>